<dbReference type="AlphaFoldDB" id="A0AAN8UIK5"/>
<dbReference type="Gene3D" id="1.25.40.10">
    <property type="entry name" value="Tetratricopeptide repeat domain"/>
    <property type="match status" value="1"/>
</dbReference>
<dbReference type="Proteomes" id="UP001370490">
    <property type="component" value="Unassembled WGS sequence"/>
</dbReference>
<dbReference type="InterPro" id="IPR052398">
    <property type="entry name" value="Ubiquitin_hydrolase_53/54"/>
</dbReference>
<accession>A0AAN8UIK5</accession>
<feature type="domain" description="DUF629" evidence="4">
    <location>
        <begin position="281"/>
        <end position="432"/>
    </location>
</feature>
<evidence type="ECO:0000259" key="4">
    <source>
        <dbReference type="Pfam" id="PF04780"/>
    </source>
</evidence>
<dbReference type="EMBL" id="JBAMMX010000027">
    <property type="protein sequence ID" value="KAK6912411.1"/>
    <property type="molecule type" value="Genomic_DNA"/>
</dbReference>
<keyword evidence="2" id="KW-0378">Hydrolase</keyword>
<name>A0AAN8UIK5_9MAGN</name>
<organism evidence="6 7">
    <name type="scientific">Dillenia turbinata</name>
    <dbReference type="NCBI Taxonomy" id="194707"/>
    <lineage>
        <taxon>Eukaryota</taxon>
        <taxon>Viridiplantae</taxon>
        <taxon>Streptophyta</taxon>
        <taxon>Embryophyta</taxon>
        <taxon>Tracheophyta</taxon>
        <taxon>Spermatophyta</taxon>
        <taxon>Magnoliopsida</taxon>
        <taxon>eudicotyledons</taxon>
        <taxon>Gunneridae</taxon>
        <taxon>Pentapetalae</taxon>
        <taxon>Dilleniales</taxon>
        <taxon>Dilleniaceae</taxon>
        <taxon>Dillenia</taxon>
    </lineage>
</organism>
<evidence type="ECO:0000256" key="1">
    <source>
        <dbReference type="ARBA" id="ARBA00022786"/>
    </source>
</evidence>
<evidence type="ECO:0000256" key="2">
    <source>
        <dbReference type="ARBA" id="ARBA00022801"/>
    </source>
</evidence>
<dbReference type="InterPro" id="IPR006866">
    <property type="entry name" value="DUF627_N"/>
</dbReference>
<dbReference type="InterPro" id="IPR011990">
    <property type="entry name" value="TPR-like_helical_dom_sf"/>
</dbReference>
<dbReference type="Pfam" id="PF04780">
    <property type="entry name" value="DUF629"/>
    <property type="match status" value="1"/>
</dbReference>
<feature type="region of interest" description="Disordered" evidence="3">
    <location>
        <begin position="1"/>
        <end position="26"/>
    </location>
</feature>
<dbReference type="InterPro" id="IPR006865">
    <property type="entry name" value="DUF629"/>
</dbReference>
<feature type="compositionally biased region" description="Polar residues" evidence="3">
    <location>
        <begin position="7"/>
        <end position="25"/>
    </location>
</feature>
<sequence length="707" mass="80176">MVKKKNVSTSQSKPSMPSPSRTKNSIPAGWKECDFIKAQESAKVFATIRHGNSTKALKLMKELMLKYGETSGEMFRIQSSVYHEIASSIAEPKLKQKHLRSALESARKAVELRPQSVESVHFLANLLYELAKNKDDYKEVIQVCEAGLSVEDPLDPCMFEEGDGELSSPESRIANMHNLLQSLIESAKIALSLNETGVEKPSVNPVKWAWVDDEIIKKRKETEARIAAQQELKENLFSTDPKIDHRLWKHTKNQRGENQCLEERKAKVRAYWDHMNVDERRRFLDGESYRDHVLDNHLMKLTPELLSWLPSRVGTRWTMMLQSCSWNPLDISAVVGIIKSRDVGRDPLAVESEFSWLEEGIVLDVRTASDCDEDENNCSLESTTVDQHMCLELEPWDQKWPVSDDAERAEILQRVGELFQLLLQHKCLTLTIVGLADSVSDDDSAAVGDHNNYELPDTDFFMSWLYGTLPISEQHKGWIHLIQSFINRRMKEKNRKINEESEHQLQSFLSVLMKRQEDVDATLASGKMELEVISSILKEADALMEKQLDDLMENQLSVENNENPMQEHLPVADDFYREAFLHEHAKINRKACLEDQADRHEAEKLGTLSLDIVKPSSPLTGDLFAQTCHINIALENPWDGPVSPKSLRTALSRFVEYYPSSSFSSSGCFSEKPENCALAHVSGVIDAVVLAPSSEWKSGTGKLKSQI</sequence>
<evidence type="ECO:0000259" key="5">
    <source>
        <dbReference type="Pfam" id="PF04781"/>
    </source>
</evidence>
<dbReference type="PANTHER" id="PTHR22975:SF9">
    <property type="entry name" value="ECHINUS SPLICE FORM 3"/>
    <property type="match status" value="1"/>
</dbReference>
<evidence type="ECO:0000313" key="6">
    <source>
        <dbReference type="EMBL" id="KAK6912411.1"/>
    </source>
</evidence>
<dbReference type="Pfam" id="PF04781">
    <property type="entry name" value="DUF627"/>
    <property type="match status" value="1"/>
</dbReference>
<dbReference type="GO" id="GO:0016787">
    <property type="term" value="F:hydrolase activity"/>
    <property type="evidence" value="ECO:0007669"/>
    <property type="project" value="UniProtKB-KW"/>
</dbReference>
<evidence type="ECO:0000313" key="7">
    <source>
        <dbReference type="Proteomes" id="UP001370490"/>
    </source>
</evidence>
<proteinExistence type="predicted"/>
<gene>
    <name evidence="6" type="ORF">RJ641_022012</name>
</gene>
<keyword evidence="1" id="KW-0833">Ubl conjugation pathway</keyword>
<evidence type="ECO:0000256" key="3">
    <source>
        <dbReference type="SAM" id="MobiDB-lite"/>
    </source>
</evidence>
<protein>
    <submittedName>
        <fullName evidence="6">Uncharacterized protein</fullName>
    </submittedName>
</protein>
<reference evidence="6 7" key="1">
    <citation type="submission" date="2023-12" db="EMBL/GenBank/DDBJ databases">
        <title>A high-quality genome assembly for Dillenia turbinata (Dilleniales).</title>
        <authorList>
            <person name="Chanderbali A."/>
        </authorList>
    </citation>
    <scope>NUCLEOTIDE SEQUENCE [LARGE SCALE GENOMIC DNA]</scope>
    <source>
        <strain evidence="6">LSX21</strain>
        <tissue evidence="6">Leaf</tissue>
    </source>
</reference>
<feature type="domain" description="DUF627" evidence="5">
    <location>
        <begin position="47"/>
        <end position="151"/>
    </location>
</feature>
<dbReference type="PANTHER" id="PTHR22975">
    <property type="entry name" value="UBIQUITIN SPECIFIC PROTEINASE"/>
    <property type="match status" value="1"/>
</dbReference>
<keyword evidence="7" id="KW-1185">Reference proteome</keyword>
<comment type="caution">
    <text evidence="6">The sequence shown here is derived from an EMBL/GenBank/DDBJ whole genome shotgun (WGS) entry which is preliminary data.</text>
</comment>